<proteinExistence type="inferred from homology"/>
<reference evidence="2 3" key="3">
    <citation type="journal article" date="2016" name="Sci. Rep.">
        <title>Genome-wide diversity and gene expression profiling of Babesia microti isolates identify polymorphic genes that mediate host-pathogen interactions.</title>
        <authorList>
            <person name="Silva J.C."/>
            <person name="Cornillot E."/>
            <person name="McCracken C."/>
            <person name="Usmani-Brown S."/>
            <person name="Dwivedi A."/>
            <person name="Ifeonu O.O."/>
            <person name="Crabtree J."/>
            <person name="Gotia H.T."/>
            <person name="Virji A.Z."/>
            <person name="Reynes C."/>
            <person name="Colinge J."/>
            <person name="Kumar V."/>
            <person name="Lawres L."/>
            <person name="Pazzi J.E."/>
            <person name="Pablo J.V."/>
            <person name="Hung C."/>
            <person name="Brancato J."/>
            <person name="Kumari P."/>
            <person name="Orvis J."/>
            <person name="Tretina K."/>
            <person name="Chibucos M."/>
            <person name="Ott S."/>
            <person name="Sadzewicz L."/>
            <person name="Sengamalay N."/>
            <person name="Shetty A.C."/>
            <person name="Su Q."/>
            <person name="Tallon L."/>
            <person name="Fraser C.M."/>
            <person name="Frutos R."/>
            <person name="Molina D.M."/>
            <person name="Krause P.J."/>
            <person name="Ben Mamoun C."/>
        </authorList>
    </citation>
    <scope>NUCLEOTIDE SEQUENCE [LARGE SCALE GENOMIC DNA]</scope>
    <source>
        <strain evidence="2 3">RI</strain>
    </source>
</reference>
<accession>A0A1R4AC14</accession>
<reference evidence="2 3" key="2">
    <citation type="journal article" date="2013" name="PLoS ONE">
        <title>Whole genome mapping and re-organization of the nuclear and mitochondrial genomes of Babesia microti isolates.</title>
        <authorList>
            <person name="Cornillot E."/>
            <person name="Dassouli A."/>
            <person name="Garg A."/>
            <person name="Pachikara N."/>
            <person name="Randazzo S."/>
            <person name="Depoix D."/>
            <person name="Carcy B."/>
            <person name="Delbecq S."/>
            <person name="Frutos R."/>
            <person name="Silva J.C."/>
            <person name="Sutton R."/>
            <person name="Krause P.J."/>
            <person name="Mamoun C.B."/>
        </authorList>
    </citation>
    <scope>NUCLEOTIDE SEQUENCE [LARGE SCALE GENOMIC DNA]</scope>
    <source>
        <strain evidence="2 3">RI</strain>
    </source>
</reference>
<dbReference type="PANTHER" id="PTHR12817:SF0">
    <property type="entry name" value="GEO08327P1"/>
    <property type="match status" value="1"/>
</dbReference>
<evidence type="ECO:0000256" key="1">
    <source>
        <dbReference type="ARBA" id="ARBA00006218"/>
    </source>
</evidence>
<dbReference type="GO" id="GO:0005801">
    <property type="term" value="C:cis-Golgi network"/>
    <property type="evidence" value="ECO:0007669"/>
    <property type="project" value="TreeGrafter"/>
</dbReference>
<reference evidence="2 3" key="1">
    <citation type="journal article" date="2012" name="Nucleic Acids Res.">
        <title>Sequencing of the smallest Apicomplexan genome from the human pathogen Babesia microti.</title>
        <authorList>
            <person name="Cornillot E."/>
            <person name="Hadj-Kaddour K."/>
            <person name="Dassouli A."/>
            <person name="Noel B."/>
            <person name="Ranwez V."/>
            <person name="Vacherie B."/>
            <person name="Augagneur Y."/>
            <person name="Bres V."/>
            <person name="Duclos A."/>
            <person name="Randazzo S."/>
            <person name="Carcy B."/>
            <person name="Debierre-Grockiego F."/>
            <person name="Delbecq S."/>
            <person name="Moubri-Menage K."/>
            <person name="Shams-Eldin H."/>
            <person name="Usmani-Brown S."/>
            <person name="Bringaud F."/>
            <person name="Wincker P."/>
            <person name="Vivares C.P."/>
            <person name="Schwarz R.T."/>
            <person name="Schetters T.P."/>
            <person name="Krause P.J."/>
            <person name="Gorenflot A."/>
            <person name="Berry V."/>
            <person name="Barbe V."/>
            <person name="Ben Mamoun C."/>
        </authorList>
    </citation>
    <scope>NUCLEOTIDE SEQUENCE [LARGE SCALE GENOMIC DNA]</scope>
    <source>
        <strain evidence="2 3">RI</strain>
    </source>
</reference>
<dbReference type="VEuPathDB" id="PiroplasmaDB:BMR1_03g03075"/>
<dbReference type="GeneID" id="24425257"/>
<dbReference type="GO" id="GO:0030008">
    <property type="term" value="C:TRAPP complex"/>
    <property type="evidence" value="ECO:0007669"/>
    <property type="project" value="TreeGrafter"/>
</dbReference>
<comment type="similarity">
    <text evidence="1">Belongs to the TRAPP small subunits family. BET3 subfamily.</text>
</comment>
<dbReference type="CDD" id="cd14944">
    <property type="entry name" value="TRAPPC6A_Trs33"/>
    <property type="match status" value="1"/>
</dbReference>
<keyword evidence="3" id="KW-1185">Reference proteome</keyword>
<dbReference type="PANTHER" id="PTHR12817">
    <property type="entry name" value="TRAFFICKING PROTEIN PARTICLE COMPLEX SUBUNIT 6B"/>
    <property type="match status" value="1"/>
</dbReference>
<name>A0A1R4AC14_BABMR</name>
<dbReference type="InterPro" id="IPR037992">
    <property type="entry name" value="TRAPPC6/Trs33"/>
</dbReference>
<dbReference type="GO" id="GO:0006888">
    <property type="term" value="P:endoplasmic reticulum to Golgi vesicle-mediated transport"/>
    <property type="evidence" value="ECO:0007669"/>
    <property type="project" value="TreeGrafter"/>
</dbReference>
<dbReference type="RefSeq" id="XP_021338684.1">
    <property type="nucleotide sequence ID" value="XM_021482132.1"/>
</dbReference>
<dbReference type="Pfam" id="PF04051">
    <property type="entry name" value="TRAPP"/>
    <property type="match status" value="1"/>
</dbReference>
<dbReference type="SUPFAM" id="SSF111126">
    <property type="entry name" value="Ligand-binding domain in the NO signalling and Golgi transport"/>
    <property type="match status" value="1"/>
</dbReference>
<dbReference type="OrthoDB" id="941624at2759"/>
<dbReference type="InterPro" id="IPR024096">
    <property type="entry name" value="NO_sig/Golgi_transp_ligand-bd"/>
</dbReference>
<dbReference type="GO" id="GO:0005802">
    <property type="term" value="C:trans-Golgi network"/>
    <property type="evidence" value="ECO:0007669"/>
    <property type="project" value="TreeGrafter"/>
</dbReference>
<dbReference type="Gene3D" id="3.30.1380.20">
    <property type="entry name" value="Trafficking protein particle complex subunit 3"/>
    <property type="match status" value="1"/>
</dbReference>
<evidence type="ECO:0000313" key="2">
    <source>
        <dbReference type="EMBL" id="SJK86538.1"/>
    </source>
</evidence>
<dbReference type="EMBL" id="LN871598">
    <property type="protein sequence ID" value="SJK86538.1"/>
    <property type="molecule type" value="Genomic_DNA"/>
</dbReference>
<dbReference type="AlphaFoldDB" id="A0A1R4AC14"/>
<gene>
    <name evidence="2" type="ORF">BMR1_03g03075</name>
</gene>
<evidence type="ECO:0000313" key="3">
    <source>
        <dbReference type="Proteomes" id="UP000002899"/>
    </source>
</evidence>
<dbReference type="InterPro" id="IPR007194">
    <property type="entry name" value="TRAPP_component"/>
</dbReference>
<protein>
    <submittedName>
        <fullName evidence="2">Trafficking protein particle complex subunit 6A, putative</fullName>
    </submittedName>
</protein>
<organism evidence="2 3">
    <name type="scientific">Babesia microti (strain RI)</name>
    <dbReference type="NCBI Taxonomy" id="1133968"/>
    <lineage>
        <taxon>Eukaryota</taxon>
        <taxon>Sar</taxon>
        <taxon>Alveolata</taxon>
        <taxon>Apicomplexa</taxon>
        <taxon>Aconoidasida</taxon>
        <taxon>Piroplasmida</taxon>
        <taxon>Babesiidae</taxon>
        <taxon>Babesia</taxon>
    </lineage>
</organism>
<dbReference type="KEGG" id="bmic:BMR1_03g03075"/>
<sequence>MDDVLGVSRSLSLHMVNQIVQYNIAKCSEGKCLNQLFLSNLLQELDFQGHLLGNHIAHRLTISSSSVWDDKRGLVFLCKNVWPFLFQKQADKLQANGKGTYIIKDSNIPWISNITVKFINSNNASDMKLRSRMLIQSYQALISGILRGVLDSLGIYSTVDPQQDDPDSLTCTFKVSIKKTSE</sequence>
<dbReference type="Proteomes" id="UP000002899">
    <property type="component" value="Chromosome III"/>
</dbReference>